<dbReference type="CDD" id="cd13351">
    <property type="entry name" value="PH-GRAM1_TCB1D9_TCB1D9B"/>
    <property type="match status" value="1"/>
</dbReference>
<evidence type="ECO:0000259" key="5">
    <source>
        <dbReference type="PROSITE" id="PS50086"/>
    </source>
</evidence>
<feature type="compositionally biased region" description="Low complexity" evidence="4">
    <location>
        <begin position="930"/>
        <end position="945"/>
    </location>
</feature>
<feature type="compositionally biased region" description="Acidic residues" evidence="4">
    <location>
        <begin position="1116"/>
        <end position="1128"/>
    </location>
</feature>
<evidence type="ECO:0000256" key="3">
    <source>
        <dbReference type="ARBA" id="ARBA00022837"/>
    </source>
</evidence>
<sequence>MVWIRPEYLILGQPFWSTEQENQYFAIQRRKGHGTKGFSSVLVATIDSVFDTRPAPYRIIYKYDDDDVQIAIVIAHAVRKNEIQEHWDWIERNIMPTVASFTTERDVRTFVLCRVESLVHIDAESVAATEELDSLATRSVFHKFITIFALPSDEKLVNYYSCCYWKNRFPNQGQIFLSVNFLCFYSFVIGNEVKIKLKWTDITKLDKVSTILWPQSLRVVTRQESYEFSMFLNFDETFKLASQLANIAMKQLIEEEGFCEDAALMQKAFSESERKRAKKTTASFLKRDLDARQRSESYRCRFSLPHTEKLDGDIECRLFTPYDRRHVVGRLYLSAHFVCFASRTERLVSVVLPVVDISSVEECTAAYGENLTRGSGLLICLQNGGTIVFSWVPDGDRVLAKITTFAERYRIETTMKKAAVKGPPPAKLECLQYPLYRKYPCVTDADDSCREKWKRLFDDFGRGTTMYRTVELHRLLLEGVPIDLRGEIWMTCSGARAEMELNPGYYEELLRKHESVYTIALDEIERDLYRSLPEHPAFQDGEGIDALRRILTAYSFRNPNIGYCQAMNIVSSVLLLYVKEEEAFWLLVAICERLLPDYYNNKVVGALVDQGVFTELVERSLPNIGAKLSELGLGDMVALSWFLTIFLSAIKFDAAVRILDLFFFEGARLMFQVAMEMLRENEAMICNSKDDGETLMALSSYADCIHEHASEDGGKRSVGALLTASYRDFGYAFTNEQIERLRLKHRLKVVQTLEDSQMRSIIRSVGKECKFSTEELETLYNIVKEEHLLSWRLRIGVTARCQAASLTERPKPDPCAQSQYRLDYDLFYEVMRRLLPWPVTSNFVVRLFRLLDVSDSGLLTFRDLALTLSLLLLGDATEKLAVIYKCHIPPAFNMADLDDIASVEDVREGWLVVEGETPEVAVDAMDMLDPPKSSEGPSAESSPSKCGDSVSEISTVTSAVVVDNPKSSASSLLDLIAAKSGGSNSSDSSQEQIQIADEASEEAVSLVEDSITKLKNLRATVLSPNAANLRLEIKTLPPINQVQFIQLWKTLYDMLNANEADQPLFHSLAVVGTLLFQLGETHRELRAKMVAEIADAMKEDGDSPSPEKSASPEAKQEDEDTLTPEEDLSTAQRRRIAALQTGVDEKEWHINFEQILATLLSEHPLANYFERKYTLQGLVRRYRKHRFDSTRSSESNGSQH</sequence>
<dbReference type="Gene3D" id="1.10.472.80">
    <property type="entry name" value="Ypt/Rab-GAP domain of gyp1p, domain 3"/>
    <property type="match status" value="1"/>
</dbReference>
<dbReference type="PROSITE" id="PS00018">
    <property type="entry name" value="EF_HAND_1"/>
    <property type="match status" value="1"/>
</dbReference>
<dbReference type="FunFam" id="2.30.29.30:FF:000013">
    <property type="entry name" value="Putative TBC1 domain family member 8B"/>
    <property type="match status" value="1"/>
</dbReference>
<keyword evidence="1" id="KW-0343">GTPase activation</keyword>
<dbReference type="InterPro" id="IPR018247">
    <property type="entry name" value="EF_Hand_1_Ca_BS"/>
</dbReference>
<dbReference type="PANTHER" id="PTHR47666">
    <property type="entry name" value="PROTEIN VASCULAR ASSOCIATED DEATH 1, CHLOROPLASTIC"/>
    <property type="match status" value="1"/>
</dbReference>
<organism evidence="6 7">
    <name type="scientific">Cylicocyclus nassatus</name>
    <name type="common">Nematode worm</name>
    <dbReference type="NCBI Taxonomy" id="53992"/>
    <lineage>
        <taxon>Eukaryota</taxon>
        <taxon>Metazoa</taxon>
        <taxon>Ecdysozoa</taxon>
        <taxon>Nematoda</taxon>
        <taxon>Chromadorea</taxon>
        <taxon>Rhabditida</taxon>
        <taxon>Rhabditina</taxon>
        <taxon>Rhabditomorpha</taxon>
        <taxon>Strongyloidea</taxon>
        <taxon>Strongylidae</taxon>
        <taxon>Cylicocyclus</taxon>
    </lineage>
</organism>
<name>A0AA36GZM7_CYLNA</name>
<keyword evidence="2" id="KW-0677">Repeat</keyword>
<evidence type="ECO:0000256" key="1">
    <source>
        <dbReference type="ARBA" id="ARBA00022468"/>
    </source>
</evidence>
<dbReference type="PROSITE" id="PS50086">
    <property type="entry name" value="TBC_RABGAP"/>
    <property type="match status" value="1"/>
</dbReference>
<dbReference type="PANTHER" id="PTHR47666:SF1">
    <property type="entry name" value="PROTEIN VASCULAR ASSOCIATED DEATH 1, CHLOROPLASTIC"/>
    <property type="match status" value="1"/>
</dbReference>
<dbReference type="InterPro" id="IPR011992">
    <property type="entry name" value="EF-hand-dom_pair"/>
</dbReference>
<dbReference type="GO" id="GO:0005096">
    <property type="term" value="F:GTPase activator activity"/>
    <property type="evidence" value="ECO:0007669"/>
    <property type="project" value="UniProtKB-KW"/>
</dbReference>
<dbReference type="InterPro" id="IPR004182">
    <property type="entry name" value="GRAM"/>
</dbReference>
<dbReference type="Gene3D" id="1.10.238.10">
    <property type="entry name" value="EF-hand"/>
    <property type="match status" value="1"/>
</dbReference>
<dbReference type="Pfam" id="PF02893">
    <property type="entry name" value="GRAM"/>
    <property type="match status" value="2"/>
</dbReference>
<feature type="domain" description="Rab-GAP TBC" evidence="5">
    <location>
        <begin position="479"/>
        <end position="666"/>
    </location>
</feature>
<dbReference type="FunFam" id="1.10.472.80:FF:000069">
    <property type="entry name" value="TBC (Tre-2/Bub2/Cdc16) domain family"/>
    <property type="match status" value="1"/>
</dbReference>
<dbReference type="InterPro" id="IPR000195">
    <property type="entry name" value="Rab-GAP-TBC_dom"/>
</dbReference>
<evidence type="ECO:0000256" key="2">
    <source>
        <dbReference type="ARBA" id="ARBA00022737"/>
    </source>
</evidence>
<feature type="region of interest" description="Disordered" evidence="4">
    <location>
        <begin position="927"/>
        <end position="950"/>
    </location>
</feature>
<dbReference type="Gene3D" id="2.30.29.30">
    <property type="entry name" value="Pleckstrin-homology domain (PH domain)/Phosphotyrosine-binding domain (PTB)"/>
    <property type="match status" value="2"/>
</dbReference>
<keyword evidence="7" id="KW-1185">Reference proteome</keyword>
<dbReference type="SUPFAM" id="SSF47473">
    <property type="entry name" value="EF-hand"/>
    <property type="match status" value="1"/>
</dbReference>
<proteinExistence type="predicted"/>
<keyword evidence="3" id="KW-0106">Calcium</keyword>
<evidence type="ECO:0000313" key="6">
    <source>
        <dbReference type="EMBL" id="CAJ0601330.1"/>
    </source>
</evidence>
<dbReference type="SMART" id="SM00568">
    <property type="entry name" value="GRAM"/>
    <property type="match status" value="2"/>
</dbReference>
<dbReference type="InterPro" id="IPR036014">
    <property type="entry name" value="TCB1D9/TCB1D9B_PH-GRAM1"/>
</dbReference>
<dbReference type="Pfam" id="PF00566">
    <property type="entry name" value="RabGAP-TBC"/>
    <property type="match status" value="1"/>
</dbReference>
<evidence type="ECO:0000256" key="4">
    <source>
        <dbReference type="SAM" id="MobiDB-lite"/>
    </source>
</evidence>
<dbReference type="AlphaFoldDB" id="A0AA36GZM7"/>
<dbReference type="InterPro" id="IPR011993">
    <property type="entry name" value="PH-like_dom_sf"/>
</dbReference>
<protein>
    <recommendedName>
        <fullName evidence="5">Rab-GAP TBC domain-containing protein</fullName>
    </recommendedName>
</protein>
<dbReference type="EMBL" id="CATQJL010000305">
    <property type="protein sequence ID" value="CAJ0601330.1"/>
    <property type="molecule type" value="Genomic_DNA"/>
</dbReference>
<dbReference type="Gene3D" id="1.10.10.750">
    <property type="entry name" value="Ypt/Rab-GAP domain of gyp1p, domain 1"/>
    <property type="match status" value="1"/>
</dbReference>
<dbReference type="FunFam" id="1.10.8.270:FF:000002">
    <property type="entry name" value="TBC1 domain family member 9B"/>
    <property type="match status" value="1"/>
</dbReference>
<dbReference type="Proteomes" id="UP001176961">
    <property type="component" value="Unassembled WGS sequence"/>
</dbReference>
<evidence type="ECO:0000313" key="7">
    <source>
        <dbReference type="Proteomes" id="UP001176961"/>
    </source>
</evidence>
<dbReference type="GO" id="GO:0003008">
    <property type="term" value="P:system process"/>
    <property type="evidence" value="ECO:0007669"/>
    <property type="project" value="UniProtKB-ARBA"/>
</dbReference>
<dbReference type="SMART" id="SM00164">
    <property type="entry name" value="TBC"/>
    <property type="match status" value="1"/>
</dbReference>
<comment type="caution">
    <text evidence="6">The sequence shown here is derived from an EMBL/GenBank/DDBJ whole genome shotgun (WGS) entry which is preliminary data.</text>
</comment>
<gene>
    <name evidence="6" type="ORF">CYNAS_LOCUS13313</name>
</gene>
<accession>A0AA36GZM7</accession>
<feature type="compositionally biased region" description="Low complexity" evidence="4">
    <location>
        <begin position="1103"/>
        <end position="1113"/>
    </location>
</feature>
<dbReference type="SUPFAM" id="SSF47923">
    <property type="entry name" value="Ypt/Rab-GAP domain of gyp1p"/>
    <property type="match status" value="2"/>
</dbReference>
<dbReference type="InterPro" id="IPR035969">
    <property type="entry name" value="Rab-GAP_TBC_sf"/>
</dbReference>
<reference evidence="6" key="1">
    <citation type="submission" date="2023-07" db="EMBL/GenBank/DDBJ databases">
        <authorList>
            <consortium name="CYATHOMIX"/>
        </authorList>
    </citation>
    <scope>NUCLEOTIDE SEQUENCE</scope>
    <source>
        <strain evidence="6">N/A</strain>
    </source>
</reference>
<feature type="region of interest" description="Disordered" evidence="4">
    <location>
        <begin position="1097"/>
        <end position="1131"/>
    </location>
</feature>
<dbReference type="Gene3D" id="1.10.8.270">
    <property type="entry name" value="putative rabgap domain of human tbc1 domain family member 14 like domains"/>
    <property type="match status" value="1"/>
</dbReference>